<evidence type="ECO:0000256" key="6">
    <source>
        <dbReference type="ARBA" id="ARBA00022842"/>
    </source>
</evidence>
<dbReference type="RefSeq" id="WP_340331779.1">
    <property type="nucleotide sequence ID" value="NZ_JAZHOF010000010.1"/>
</dbReference>
<reference evidence="9 10" key="1">
    <citation type="submission" date="2024-02" db="EMBL/GenBank/DDBJ databases">
        <title>Genome analysis and characterization of Microbaculum marinisediminis sp. nov., isolated from marine sediment.</title>
        <authorList>
            <person name="Du Z.-J."/>
            <person name="Ye Y.-Q."/>
            <person name="Zhang Z.-R."/>
            <person name="Yuan S.-M."/>
            <person name="Zhang X.-Y."/>
        </authorList>
    </citation>
    <scope>NUCLEOTIDE SEQUENCE [LARGE SCALE GENOMIC DNA]</scope>
    <source>
        <strain evidence="9 10">SDUM1044001</strain>
    </source>
</reference>
<keyword evidence="6" id="KW-0460">Magnesium</keyword>
<dbReference type="InterPro" id="IPR050556">
    <property type="entry name" value="Type_II_TA_system_RNase"/>
</dbReference>
<feature type="domain" description="PIN" evidence="8">
    <location>
        <begin position="5"/>
        <end position="119"/>
    </location>
</feature>
<dbReference type="PANTHER" id="PTHR33653">
    <property type="entry name" value="RIBONUCLEASE VAPC2"/>
    <property type="match status" value="1"/>
</dbReference>
<dbReference type="Proteomes" id="UP001378188">
    <property type="component" value="Unassembled WGS sequence"/>
</dbReference>
<accession>A0AAW9S2M2</accession>
<comment type="caution">
    <text evidence="9">The sequence shown here is derived from an EMBL/GenBank/DDBJ whole genome shotgun (WGS) entry which is preliminary data.</text>
</comment>
<dbReference type="InterPro" id="IPR002716">
    <property type="entry name" value="PIN_dom"/>
</dbReference>
<comment type="similarity">
    <text evidence="7">Belongs to the PINc/VapC protein family.</text>
</comment>
<name>A0AAW9S2M2_9HYPH</name>
<comment type="cofactor">
    <cofactor evidence="1">
        <name>Mg(2+)</name>
        <dbReference type="ChEBI" id="CHEBI:18420"/>
    </cofactor>
</comment>
<evidence type="ECO:0000256" key="7">
    <source>
        <dbReference type="ARBA" id="ARBA00038093"/>
    </source>
</evidence>
<dbReference type="AlphaFoldDB" id="A0AAW9S2M2"/>
<dbReference type="GO" id="GO:0016787">
    <property type="term" value="F:hydrolase activity"/>
    <property type="evidence" value="ECO:0007669"/>
    <property type="project" value="UniProtKB-KW"/>
</dbReference>
<protein>
    <submittedName>
        <fullName evidence="9">Type II toxin-antitoxin system VapC family toxin</fullName>
    </submittedName>
</protein>
<keyword evidence="10" id="KW-1185">Reference proteome</keyword>
<dbReference type="InterPro" id="IPR029060">
    <property type="entry name" value="PIN-like_dom_sf"/>
</dbReference>
<evidence type="ECO:0000256" key="5">
    <source>
        <dbReference type="ARBA" id="ARBA00022801"/>
    </source>
</evidence>
<evidence type="ECO:0000256" key="3">
    <source>
        <dbReference type="ARBA" id="ARBA00022722"/>
    </source>
</evidence>
<evidence type="ECO:0000313" key="10">
    <source>
        <dbReference type="Proteomes" id="UP001378188"/>
    </source>
</evidence>
<dbReference type="Gene3D" id="3.40.50.1010">
    <property type="entry name" value="5'-nuclease"/>
    <property type="match status" value="1"/>
</dbReference>
<evidence type="ECO:0000256" key="4">
    <source>
        <dbReference type="ARBA" id="ARBA00022723"/>
    </source>
</evidence>
<sequence length="138" mass="15746">MTDTLVDTNVLIDVFGADPNWVEWSRSRLRAAAGNGELVVNPMVYAELSAMFPTQRQLDHALPRDRYRREDLPWDAAFNAGRAFLAYRRAGGAKRSPLPDFYIGAHAEIHGYDLLTRDPARYRQFFPMLKLVTPDTHP</sequence>
<dbReference type="GO" id="GO:0046872">
    <property type="term" value="F:metal ion binding"/>
    <property type="evidence" value="ECO:0007669"/>
    <property type="project" value="UniProtKB-KW"/>
</dbReference>
<dbReference type="SUPFAM" id="SSF88723">
    <property type="entry name" value="PIN domain-like"/>
    <property type="match status" value="1"/>
</dbReference>
<dbReference type="PANTHER" id="PTHR33653:SF1">
    <property type="entry name" value="RIBONUCLEASE VAPC2"/>
    <property type="match status" value="1"/>
</dbReference>
<keyword evidence="3" id="KW-0540">Nuclease</keyword>
<dbReference type="Pfam" id="PF01850">
    <property type="entry name" value="PIN"/>
    <property type="match status" value="1"/>
</dbReference>
<keyword evidence="5" id="KW-0378">Hydrolase</keyword>
<evidence type="ECO:0000256" key="1">
    <source>
        <dbReference type="ARBA" id="ARBA00001946"/>
    </source>
</evidence>
<evidence type="ECO:0000256" key="2">
    <source>
        <dbReference type="ARBA" id="ARBA00022649"/>
    </source>
</evidence>
<evidence type="ECO:0000313" key="9">
    <source>
        <dbReference type="EMBL" id="MEJ8574076.1"/>
    </source>
</evidence>
<dbReference type="GO" id="GO:0004518">
    <property type="term" value="F:nuclease activity"/>
    <property type="evidence" value="ECO:0007669"/>
    <property type="project" value="UniProtKB-KW"/>
</dbReference>
<keyword evidence="4" id="KW-0479">Metal-binding</keyword>
<gene>
    <name evidence="9" type="ORF">V3328_21500</name>
</gene>
<evidence type="ECO:0000259" key="8">
    <source>
        <dbReference type="Pfam" id="PF01850"/>
    </source>
</evidence>
<organism evidence="9 10">
    <name type="scientific">Microbaculum marinum</name>
    <dbReference type="NCBI Taxonomy" id="1764581"/>
    <lineage>
        <taxon>Bacteria</taxon>
        <taxon>Pseudomonadati</taxon>
        <taxon>Pseudomonadota</taxon>
        <taxon>Alphaproteobacteria</taxon>
        <taxon>Hyphomicrobiales</taxon>
        <taxon>Tepidamorphaceae</taxon>
        <taxon>Microbaculum</taxon>
    </lineage>
</organism>
<proteinExistence type="inferred from homology"/>
<dbReference type="EMBL" id="JAZHOF010000010">
    <property type="protein sequence ID" value="MEJ8574076.1"/>
    <property type="molecule type" value="Genomic_DNA"/>
</dbReference>
<keyword evidence="2" id="KW-1277">Toxin-antitoxin system</keyword>